<evidence type="ECO:0000313" key="2">
    <source>
        <dbReference type="EMBL" id="RZS93669.1"/>
    </source>
</evidence>
<dbReference type="RefSeq" id="WP_130286786.1">
    <property type="nucleotide sequence ID" value="NZ_SGXE01000002.1"/>
</dbReference>
<reference evidence="2 3" key="1">
    <citation type="submission" date="2019-02" db="EMBL/GenBank/DDBJ databases">
        <title>Genomic Encyclopedia of Type Strains, Phase IV (KMG-IV): sequencing the most valuable type-strain genomes for metagenomic binning, comparative biology and taxonomic classification.</title>
        <authorList>
            <person name="Goeker M."/>
        </authorList>
    </citation>
    <scope>NUCLEOTIDE SEQUENCE [LARGE SCALE GENOMIC DNA]</scope>
    <source>
        <strain evidence="2 3">DSM 17196</strain>
    </source>
</reference>
<dbReference type="Pfam" id="PF00561">
    <property type="entry name" value="Abhydrolase_1"/>
    <property type="match status" value="1"/>
</dbReference>
<evidence type="ECO:0000313" key="3">
    <source>
        <dbReference type="Proteomes" id="UP000292262"/>
    </source>
</evidence>
<proteinExistence type="predicted"/>
<dbReference type="OrthoDB" id="135231at2"/>
<accession>A0A4V2F5Q8</accession>
<keyword evidence="3" id="KW-1185">Reference proteome</keyword>
<sequence length="256" mass="28968">MELTLDGTHYFYKVYGSPITREQPTILFLHDSLGCTALWRDFPKQIAETTGLSCISFDRQGYGKSSPFRIKKRKITYLEEEAHTLLKIIQGLHLDSVILFGHSDGGSIALLTAALFPEQVKAVITEGAHVFVEEITLQGIRDAVDLYQTTDLKQRLTKYHGEKTEKVFKLWTETWLDPSFSNWNIEKYLNAILCPSLIIQGKQDEYGSLAQVDSITTQTSGESQSLIIPDVGHTPHKEDRKTVIAETISFIKRLSF</sequence>
<dbReference type="Proteomes" id="UP000292262">
    <property type="component" value="Unassembled WGS sequence"/>
</dbReference>
<dbReference type="GO" id="GO:0017171">
    <property type="term" value="F:serine hydrolase activity"/>
    <property type="evidence" value="ECO:0007669"/>
    <property type="project" value="TreeGrafter"/>
</dbReference>
<organism evidence="2 3">
    <name type="scientific">Aquimarina brevivitae</name>
    <dbReference type="NCBI Taxonomy" id="323412"/>
    <lineage>
        <taxon>Bacteria</taxon>
        <taxon>Pseudomonadati</taxon>
        <taxon>Bacteroidota</taxon>
        <taxon>Flavobacteriia</taxon>
        <taxon>Flavobacteriales</taxon>
        <taxon>Flavobacteriaceae</taxon>
        <taxon>Aquimarina</taxon>
    </lineage>
</organism>
<comment type="caution">
    <text evidence="2">The sequence shown here is derived from an EMBL/GenBank/DDBJ whole genome shotgun (WGS) entry which is preliminary data.</text>
</comment>
<dbReference type="InterPro" id="IPR029058">
    <property type="entry name" value="AB_hydrolase_fold"/>
</dbReference>
<dbReference type="Gene3D" id="3.40.50.1820">
    <property type="entry name" value="alpha/beta hydrolase"/>
    <property type="match status" value="1"/>
</dbReference>
<dbReference type="PANTHER" id="PTHR46331">
    <property type="entry name" value="VALACYCLOVIR HYDROLASE"/>
    <property type="match status" value="1"/>
</dbReference>
<dbReference type="EMBL" id="SGXE01000002">
    <property type="protein sequence ID" value="RZS93669.1"/>
    <property type="molecule type" value="Genomic_DNA"/>
</dbReference>
<evidence type="ECO:0000259" key="1">
    <source>
        <dbReference type="Pfam" id="PF00561"/>
    </source>
</evidence>
<feature type="domain" description="AB hydrolase-1" evidence="1">
    <location>
        <begin position="24"/>
        <end position="180"/>
    </location>
</feature>
<gene>
    <name evidence="2" type="ORF">EV197_2249</name>
</gene>
<protein>
    <submittedName>
        <fullName evidence="2">Pimeloyl-ACP methyl ester carboxylesterase</fullName>
    </submittedName>
</protein>
<dbReference type="SUPFAM" id="SSF53474">
    <property type="entry name" value="alpha/beta-Hydrolases"/>
    <property type="match status" value="1"/>
</dbReference>
<dbReference type="AlphaFoldDB" id="A0A4V2F5Q8"/>
<name>A0A4V2F5Q8_9FLAO</name>
<dbReference type="InterPro" id="IPR000073">
    <property type="entry name" value="AB_hydrolase_1"/>
</dbReference>
<dbReference type="PANTHER" id="PTHR46331:SF2">
    <property type="entry name" value="VALACYCLOVIR HYDROLASE"/>
    <property type="match status" value="1"/>
</dbReference>